<evidence type="ECO:0000259" key="6">
    <source>
        <dbReference type="PROSITE" id="PS50222"/>
    </source>
</evidence>
<dbReference type="InterPro" id="IPR036322">
    <property type="entry name" value="WD40_repeat_dom_sf"/>
</dbReference>
<dbReference type="InterPro" id="IPR019775">
    <property type="entry name" value="WD40_repeat_CS"/>
</dbReference>
<feature type="repeat" description="WD" evidence="4">
    <location>
        <begin position="341"/>
        <end position="382"/>
    </location>
</feature>
<feature type="region of interest" description="Disordered" evidence="5">
    <location>
        <begin position="855"/>
        <end position="914"/>
    </location>
</feature>
<dbReference type="InterPro" id="IPR059141">
    <property type="entry name" value="Beta-prop_Nup120_160"/>
</dbReference>
<reference evidence="7 8" key="1">
    <citation type="journal article" date="2023" name="Commun. Biol.">
        <title>Reorganization of the ancestral sex-determining regions during the evolution of trioecy in Pleodorina starrii.</title>
        <authorList>
            <person name="Takahashi K."/>
            <person name="Suzuki S."/>
            <person name="Kawai-Toyooka H."/>
            <person name="Yamamoto K."/>
            <person name="Hamaji T."/>
            <person name="Ootsuki R."/>
            <person name="Yamaguchi H."/>
            <person name="Kawachi M."/>
            <person name="Higashiyama T."/>
            <person name="Nozaki H."/>
        </authorList>
    </citation>
    <scope>NUCLEOTIDE SEQUENCE [LARGE SCALE GENOMIC DNA]</scope>
    <source>
        <strain evidence="7 8">NIES-4479</strain>
    </source>
</reference>
<dbReference type="SUPFAM" id="SSF47473">
    <property type="entry name" value="EF-hand"/>
    <property type="match status" value="1"/>
</dbReference>
<dbReference type="Proteomes" id="UP001165080">
    <property type="component" value="Unassembled WGS sequence"/>
</dbReference>
<name>A0A9W6BNW2_9CHLO</name>
<dbReference type="PROSITE" id="PS50294">
    <property type="entry name" value="WD_REPEATS_REGION"/>
    <property type="match status" value="1"/>
</dbReference>
<dbReference type="OrthoDB" id="515012at2759"/>
<feature type="domain" description="EF-hand" evidence="6">
    <location>
        <begin position="11"/>
        <end position="46"/>
    </location>
</feature>
<accession>A0A9W6BNW2</accession>
<feature type="compositionally biased region" description="Gly residues" evidence="5">
    <location>
        <begin position="858"/>
        <end position="901"/>
    </location>
</feature>
<dbReference type="Gene3D" id="2.130.10.10">
    <property type="entry name" value="YVTN repeat-like/Quinoprotein amine dehydrogenase"/>
    <property type="match status" value="4"/>
</dbReference>
<feature type="region of interest" description="Disordered" evidence="5">
    <location>
        <begin position="965"/>
        <end position="1035"/>
    </location>
</feature>
<dbReference type="AlphaFoldDB" id="A0A9W6BNW2"/>
<feature type="domain" description="EF-hand" evidence="6">
    <location>
        <begin position="53"/>
        <end position="88"/>
    </location>
</feature>
<evidence type="ECO:0000313" key="8">
    <source>
        <dbReference type="Proteomes" id="UP001165080"/>
    </source>
</evidence>
<dbReference type="InterPro" id="IPR011992">
    <property type="entry name" value="EF-hand-dom_pair"/>
</dbReference>
<dbReference type="InterPro" id="IPR001680">
    <property type="entry name" value="WD40_rpt"/>
</dbReference>
<dbReference type="InterPro" id="IPR018247">
    <property type="entry name" value="EF_Hand_1_Ca_BS"/>
</dbReference>
<protein>
    <recommendedName>
        <fullName evidence="6">EF-hand domain-containing protein</fullName>
    </recommendedName>
</protein>
<evidence type="ECO:0000256" key="4">
    <source>
        <dbReference type="PROSITE-ProRule" id="PRU00221"/>
    </source>
</evidence>
<dbReference type="EMBL" id="BRXU01000013">
    <property type="protein sequence ID" value="GLC55458.1"/>
    <property type="molecule type" value="Genomic_DNA"/>
</dbReference>
<dbReference type="PROSITE" id="PS50082">
    <property type="entry name" value="WD_REPEATS_2"/>
    <property type="match status" value="6"/>
</dbReference>
<dbReference type="PANTHER" id="PTHR44324:SF4">
    <property type="entry name" value="WD40 REPEAT DOMAIN 95"/>
    <property type="match status" value="1"/>
</dbReference>
<dbReference type="SMART" id="SM00054">
    <property type="entry name" value="EFh"/>
    <property type="match status" value="2"/>
</dbReference>
<dbReference type="CDD" id="cd00200">
    <property type="entry name" value="WD40"/>
    <property type="match status" value="1"/>
</dbReference>
<proteinExistence type="predicted"/>
<dbReference type="Gene3D" id="1.10.238.10">
    <property type="entry name" value="EF-hand"/>
    <property type="match status" value="1"/>
</dbReference>
<dbReference type="PROSITE" id="PS00678">
    <property type="entry name" value="WD_REPEATS_1"/>
    <property type="match status" value="3"/>
</dbReference>
<comment type="caution">
    <text evidence="7">The sequence shown here is derived from an EMBL/GenBank/DDBJ whole genome shotgun (WGS) entry which is preliminary data.</text>
</comment>
<feature type="repeat" description="WD" evidence="4">
    <location>
        <begin position="771"/>
        <end position="805"/>
    </location>
</feature>
<dbReference type="InterPro" id="IPR015943">
    <property type="entry name" value="WD40/YVTN_repeat-like_dom_sf"/>
</dbReference>
<dbReference type="SUPFAM" id="SSF50978">
    <property type="entry name" value="WD40 repeat-like"/>
    <property type="match status" value="3"/>
</dbReference>
<dbReference type="Pfam" id="PF00400">
    <property type="entry name" value="WD40"/>
    <property type="match status" value="5"/>
</dbReference>
<keyword evidence="3" id="KW-0106">Calcium</keyword>
<dbReference type="GO" id="GO:0005509">
    <property type="term" value="F:calcium ion binding"/>
    <property type="evidence" value="ECO:0007669"/>
    <property type="project" value="InterPro"/>
</dbReference>
<feature type="repeat" description="WD" evidence="4">
    <location>
        <begin position="716"/>
        <end position="757"/>
    </location>
</feature>
<feature type="repeat" description="WD" evidence="4">
    <location>
        <begin position="566"/>
        <end position="607"/>
    </location>
</feature>
<evidence type="ECO:0000313" key="7">
    <source>
        <dbReference type="EMBL" id="GLC55458.1"/>
    </source>
</evidence>
<evidence type="ECO:0000256" key="2">
    <source>
        <dbReference type="ARBA" id="ARBA00022737"/>
    </source>
</evidence>
<dbReference type="PROSITE" id="PS50222">
    <property type="entry name" value="EF_HAND_2"/>
    <property type="match status" value="2"/>
</dbReference>
<evidence type="ECO:0000256" key="5">
    <source>
        <dbReference type="SAM" id="MobiDB-lite"/>
    </source>
</evidence>
<dbReference type="Pfam" id="PF13499">
    <property type="entry name" value="EF-hand_7"/>
    <property type="match status" value="1"/>
</dbReference>
<keyword evidence="1 4" id="KW-0853">WD repeat</keyword>
<sequence>MATMNEEINIQQLKLLKRIFEEADEDGSGELDIDEFCDKLGPYLGDVAGHPLKTRDDIRHLFMKIDADAGGTVDWDEFTNFMFLERAQMVGESASENWRLFPQDFRDRNDAGVTHRGPVDRVLYVDFVDKYVSCGRDGTFRLWNGADLRHYKTIQLGSSWITDAIYMPNTRKLVFTTADRAISYYDANRGSFELTGRLYASGGMGVPQCMTLVTNEAGEQLVYGDSKGAAIMLLCGSREWPARDLISTEEHQDYIYIHQDHTDWVSQISWVPEIGLVSASLDSTIKVYDFVRERVISTCTHHSKAVHGFVWCRAYSMFASCGQERDVILWQGNTLRKVGDLTGHTASISHIALDERLNHVFTLSVDKVMKVWDLRNHKCLQTLTEDDWRRPEESKPNCLMYDPQHRRCVTAVSKPYVWVHKMIAQDRTGHMDPIRAALFNSTFGVVVTVDEGGTCCVWDVASGGREGRFTRAQGDCRITTACFDRNQRRLLTAANDGTVSMWNFNNGSLLRQYRHEEEQLEVMAVEYAADEKRHADSVYAAGWNGKVFVWDDMDTPSGVVAEYRTFEGHREDILSMCALPQRHLLATGDYEGRINVYHLFTGERRTSLFHRAERYESSVERLCWVLPPTPSRSRSLAGSHSLGLGLSMNGSMSVSASMTHGSMSGTLGAGGGGGGDGSAGFDGGGPCLLVSFGGDGLMRVWLIGATGKLLATLPAAQGRLDVVSAVAVSPEHDHVVAGDTAGHIRVWDLRAGVRTGSMQACRDSFKQRAHWLAHNGGICGLSVVPERGIIVAGSKDCNASLWDLDGCLVGVLGEHSWQLERRKTWQDPRGEKRRPPLAETDNLYLADINNPAAAAGAAGRGGGGAGAGGAASGGGAGGEGGEGGEGGSGRISSGAVGGGGLLRSSASGEQDVIKDYSPMQRAALKLEEKRSRAREAERSLPLGAHSMLKVHGLQDVPNSARELLGQDARSSRGSKSTAGGAAPGGGAGGGGGGGGGGAIRAANVGGSTSAGGGPGNPGGPPPALLFRAQLLGHRP</sequence>
<dbReference type="Pfam" id="PF11715">
    <property type="entry name" value="Beta-prop_Nup120_160"/>
    <property type="match status" value="1"/>
</dbReference>
<organism evidence="7 8">
    <name type="scientific">Pleodorina starrii</name>
    <dbReference type="NCBI Taxonomy" id="330485"/>
    <lineage>
        <taxon>Eukaryota</taxon>
        <taxon>Viridiplantae</taxon>
        <taxon>Chlorophyta</taxon>
        <taxon>core chlorophytes</taxon>
        <taxon>Chlorophyceae</taxon>
        <taxon>CS clade</taxon>
        <taxon>Chlamydomonadales</taxon>
        <taxon>Volvocaceae</taxon>
        <taxon>Pleodorina</taxon>
    </lineage>
</organism>
<feature type="repeat" description="WD" evidence="4">
    <location>
        <begin position="258"/>
        <end position="298"/>
    </location>
</feature>
<dbReference type="InterPro" id="IPR002048">
    <property type="entry name" value="EF_hand_dom"/>
</dbReference>
<keyword evidence="8" id="KW-1185">Reference proteome</keyword>
<dbReference type="PROSITE" id="PS00018">
    <property type="entry name" value="EF_HAND_1"/>
    <property type="match status" value="2"/>
</dbReference>
<evidence type="ECO:0000256" key="1">
    <source>
        <dbReference type="ARBA" id="ARBA00022574"/>
    </source>
</evidence>
<feature type="compositionally biased region" description="Gly residues" evidence="5">
    <location>
        <begin position="981"/>
        <end position="998"/>
    </location>
</feature>
<feature type="repeat" description="WD" evidence="4">
    <location>
        <begin position="478"/>
        <end position="512"/>
    </location>
</feature>
<evidence type="ECO:0000256" key="3">
    <source>
        <dbReference type="ARBA" id="ARBA00022837"/>
    </source>
</evidence>
<dbReference type="PANTHER" id="PTHR44324">
    <property type="entry name" value="WD40 REPEAT DOMAIN 95"/>
    <property type="match status" value="1"/>
</dbReference>
<dbReference type="SMART" id="SM00320">
    <property type="entry name" value="WD40"/>
    <property type="match status" value="11"/>
</dbReference>
<keyword evidence="2" id="KW-0677">Repeat</keyword>
<dbReference type="InterPro" id="IPR051242">
    <property type="entry name" value="WD-EF-hand_domain"/>
</dbReference>
<gene>
    <name evidence="7" type="primary">PLEST007136</name>
    <name evidence="7" type="ORF">PLESTB_000989300</name>
</gene>